<dbReference type="InterPro" id="IPR044986">
    <property type="entry name" value="KIF15/KIN-12"/>
</dbReference>
<evidence type="ECO:0000256" key="9">
    <source>
        <dbReference type="ARBA" id="ARBA00023175"/>
    </source>
</evidence>
<dbReference type="PATRIC" id="fig|1108963.3.peg.232"/>
<dbReference type="PANTHER" id="PTHR37739">
    <property type="entry name" value="KINESIN-LIKE PROTEIN KIN-12D"/>
    <property type="match status" value="1"/>
</dbReference>
<keyword evidence="7 10" id="KW-0175">Coiled coil</keyword>
<evidence type="ECO:0000256" key="10">
    <source>
        <dbReference type="SAM" id="Coils"/>
    </source>
</evidence>
<keyword evidence="12" id="KW-1133">Transmembrane helix</keyword>
<dbReference type="Pfam" id="PF00746">
    <property type="entry name" value="Gram_pos_anchor"/>
    <property type="match status" value="1"/>
</dbReference>
<organism evidence="15 16">
    <name type="scientific">Ligilactobacillus salivarius SMXD51</name>
    <dbReference type="NCBI Taxonomy" id="1108963"/>
    <lineage>
        <taxon>Bacteria</taxon>
        <taxon>Bacillati</taxon>
        <taxon>Bacillota</taxon>
        <taxon>Bacilli</taxon>
        <taxon>Lactobacillales</taxon>
        <taxon>Lactobacillaceae</taxon>
        <taxon>Ligilactobacillus</taxon>
    </lineage>
</organism>
<reference evidence="15 16" key="1">
    <citation type="journal article" date="2012" name="J. Bacteriol.">
        <title>Genome Sequence of Lactobacillus salivarius SMXD51, a Potential Probiotic Strain Isolated from Chicken Cecum, Showing Anti-Campylobacter Activity.</title>
        <authorList>
            <person name="Kergourlay G."/>
            <person name="Messaoudi S."/>
            <person name="Dousset X."/>
            <person name="Prevost H."/>
        </authorList>
    </citation>
    <scope>NUCLEOTIDE SEQUENCE [LARGE SCALE GENOMIC DNA]</scope>
    <source>
        <strain evidence="15 16">SMXD51</strain>
        <plasmid evidence="15">pLS51B</plasmid>
    </source>
</reference>
<name>H7G1M5_9LACO</name>
<dbReference type="Gene3D" id="1.10.287.620">
    <property type="entry name" value="Helix Hairpins"/>
    <property type="match status" value="1"/>
</dbReference>
<feature type="coiled-coil region" evidence="10">
    <location>
        <begin position="616"/>
        <end position="720"/>
    </location>
</feature>
<sequence length="964" mass="102848">MKKKVLTTTIATGLIAAGVLTTQNPASAKADTVPTGDNDTSTNEVATQKSDAKTIAQDNVNTAQTNLDKAKADTQNASDSLQQAKVNETTAQKAVDEQTGKVSDAQNNVDKAQADVTTAQNGLTAAQENAKNATEANIQAAKDNVATQEQNVATAQDQAKQANDAVTEQANKVADAQKAVNDAQKNTSAAQADVTTAQKTVDDAKAAMDPANVQATVDAANKAEAQVNQDKQNVATAQNNLDNAKAADATRQTNIDNAQKAVNTAQANVDFSTKQAQEMKDQFNKYQGIKDAAQKEVDGLNDKLSNVNTITISDVEAYKKAFNDWYTGSKRGENWTEEDKNFLNDFMNSNTYKGNAADKNITVDINHLTADQIKELSLFSADLLNQVRNQLGLPKVIVTEGSLKLAKDVTDNYVSDNWDKFDHDVDGISRAAAENGLLSGGNFYEDAIFSSDFSEASTMDDLKSILYTGIVTMIGGSGDEMLHAAGLLGVDFGDDISTGKEQYFSAGTSMFPIKEDQMWITKMGHFFNVSKDYIRDSAKFSTTEVPGTSTEDLVTQLNTAKAKLASATDALNKAKDADTQAQQILAKNKVELTTAQDNLTKAQNVPVQTATAQRALADAQNKLAADTKINEDAQAKKEAALGDEAAKQKVLDQANANLATAQKALIDAQTKQKAAENNLSAEKAKLANLQQVSNEKTQDVKAAQVALDDAKNKLAALENAPLLVKAAEDKLAAAQKALDPVENVLVSEKAKLSALKQDLADAQADATTAQKNYNEKLAIQTKAQTDLDNAKKVLQAIYDREALEAQIAAQEKAREEAEKKAAEEKAQAEKNGYHVDGNKVVDENGNQVSNWTVKNGQIIDNKGKVVSGLTINKAGAVVNKTGQQINSKDVVDNLQANKRTQAPVVQSKVAGKTYVSIVVVPEKAKANALPQTGEKESKITLVGAILVGLGSLVGLFGLGRKKEY</sequence>
<evidence type="ECO:0000259" key="14">
    <source>
        <dbReference type="PROSITE" id="PS50847"/>
    </source>
</evidence>
<feature type="transmembrane region" description="Helical" evidence="12">
    <location>
        <begin position="939"/>
        <end position="958"/>
    </location>
</feature>
<evidence type="ECO:0000256" key="5">
    <source>
        <dbReference type="ARBA" id="ARBA00022741"/>
    </source>
</evidence>
<dbReference type="GO" id="GO:0005524">
    <property type="term" value="F:ATP binding"/>
    <property type="evidence" value="ECO:0007669"/>
    <property type="project" value="UniProtKB-KW"/>
</dbReference>
<evidence type="ECO:0000256" key="4">
    <source>
        <dbReference type="ARBA" id="ARBA00022729"/>
    </source>
</evidence>
<evidence type="ECO:0000256" key="2">
    <source>
        <dbReference type="ARBA" id="ARBA00022525"/>
    </source>
</evidence>
<dbReference type="AlphaFoldDB" id="H7G1M5"/>
<keyword evidence="1" id="KW-0134">Cell wall</keyword>
<evidence type="ECO:0000256" key="1">
    <source>
        <dbReference type="ARBA" id="ARBA00022512"/>
    </source>
</evidence>
<dbReference type="RefSeq" id="WP_004564441.1">
    <property type="nucleotide sequence ID" value="NZ_AICL01000008.1"/>
</dbReference>
<evidence type="ECO:0000256" key="6">
    <source>
        <dbReference type="ARBA" id="ARBA00022840"/>
    </source>
</evidence>
<accession>H7G1M5</accession>
<evidence type="ECO:0000256" key="8">
    <source>
        <dbReference type="ARBA" id="ARBA00023088"/>
    </source>
</evidence>
<evidence type="ECO:0000256" key="13">
    <source>
        <dbReference type="SAM" id="SignalP"/>
    </source>
</evidence>
<feature type="coiled-coil region" evidence="10">
    <location>
        <begin position="745"/>
        <end position="772"/>
    </location>
</feature>
<keyword evidence="3" id="KW-0493">Microtubule</keyword>
<keyword evidence="12" id="KW-0812">Transmembrane</keyword>
<keyword evidence="6" id="KW-0067">ATP-binding</keyword>
<protein>
    <submittedName>
        <fullName evidence="15">Surface protein</fullName>
    </submittedName>
</protein>
<keyword evidence="2" id="KW-0964">Secreted</keyword>
<dbReference type="PROSITE" id="PS50847">
    <property type="entry name" value="GRAM_POS_ANCHORING"/>
    <property type="match status" value="1"/>
</dbReference>
<dbReference type="InterPro" id="IPR019931">
    <property type="entry name" value="LPXTG_anchor"/>
</dbReference>
<gene>
    <name evidence="15" type="ORF">SMXD51_08729</name>
</gene>
<dbReference type="GO" id="GO:0005874">
    <property type="term" value="C:microtubule"/>
    <property type="evidence" value="ECO:0007669"/>
    <property type="project" value="UniProtKB-KW"/>
</dbReference>
<keyword evidence="15" id="KW-0614">Plasmid</keyword>
<keyword evidence="9" id="KW-0505">Motor protein</keyword>
<evidence type="ECO:0000256" key="12">
    <source>
        <dbReference type="SAM" id="Phobius"/>
    </source>
</evidence>
<dbReference type="HOGENOM" id="CLU_015236_0_0_9"/>
<dbReference type="SUPFAM" id="SSF57997">
    <property type="entry name" value="Tropomyosin"/>
    <property type="match status" value="1"/>
</dbReference>
<evidence type="ECO:0000256" key="3">
    <source>
        <dbReference type="ARBA" id="ARBA00022701"/>
    </source>
</evidence>
<comment type="caution">
    <text evidence="15">The sequence shown here is derived from an EMBL/GenBank/DDBJ whole genome shotgun (WGS) entry which is preliminary data.</text>
</comment>
<dbReference type="NCBIfam" id="TIGR04320">
    <property type="entry name" value="Surf_Exclu_PgrA"/>
    <property type="match status" value="1"/>
</dbReference>
<keyword evidence="5" id="KW-0547">Nucleotide-binding</keyword>
<feature type="coiled-coil region" evidence="10">
    <location>
        <begin position="220"/>
        <end position="310"/>
    </location>
</feature>
<dbReference type="EMBL" id="AICL01000008">
    <property type="protein sequence ID" value="EIA31850.1"/>
    <property type="molecule type" value="Genomic_DNA"/>
</dbReference>
<evidence type="ECO:0000256" key="11">
    <source>
        <dbReference type="SAM" id="MobiDB-lite"/>
    </source>
</evidence>
<keyword evidence="8" id="KW-0572">Peptidoglycan-anchor</keyword>
<evidence type="ECO:0000313" key="15">
    <source>
        <dbReference type="EMBL" id="EIA31850.1"/>
    </source>
</evidence>
<feature type="coiled-coil region" evidence="10">
    <location>
        <begin position="800"/>
        <end position="832"/>
    </location>
</feature>
<evidence type="ECO:0000256" key="7">
    <source>
        <dbReference type="ARBA" id="ARBA00023054"/>
    </source>
</evidence>
<feature type="coiled-coil region" evidence="10">
    <location>
        <begin position="53"/>
        <end position="193"/>
    </location>
</feature>
<feature type="compositionally biased region" description="Polar residues" evidence="11">
    <location>
        <begin position="35"/>
        <end position="49"/>
    </location>
</feature>
<keyword evidence="12" id="KW-0472">Membrane</keyword>
<proteinExistence type="predicted"/>
<feature type="region of interest" description="Disordered" evidence="11">
    <location>
        <begin position="27"/>
        <end position="49"/>
    </location>
</feature>
<keyword evidence="4 13" id="KW-0732">Signal</keyword>
<evidence type="ECO:0000313" key="16">
    <source>
        <dbReference type="Proteomes" id="UP000003657"/>
    </source>
</evidence>
<feature type="signal peptide" evidence="13">
    <location>
        <begin position="1"/>
        <end position="28"/>
    </location>
</feature>
<geneLocation type="plasmid" evidence="15">
    <name>pLS51B</name>
</geneLocation>
<dbReference type="NCBIfam" id="TIGR01167">
    <property type="entry name" value="LPXTG_anchor"/>
    <property type="match status" value="1"/>
</dbReference>
<feature type="chain" id="PRO_5003609990" evidence="13">
    <location>
        <begin position="29"/>
        <end position="964"/>
    </location>
</feature>
<feature type="domain" description="Gram-positive cocci surface proteins LPxTG" evidence="14">
    <location>
        <begin position="929"/>
        <end position="964"/>
    </location>
</feature>
<dbReference type="Proteomes" id="UP000003657">
    <property type="component" value="Unassembled WGS sequence"/>
</dbReference>
<dbReference type="InterPro" id="IPR027607">
    <property type="entry name" value="Surf_Exclu_SEC10/PgrA"/>
</dbReference>
<dbReference type="PANTHER" id="PTHR37739:SF16">
    <property type="entry name" value="KINESIN-LIKE PROTEIN"/>
    <property type="match status" value="1"/>
</dbReference>